<name>A0A9D3LLK0_ANGAN</name>
<dbReference type="InterPro" id="IPR013761">
    <property type="entry name" value="SAM/pointed_sf"/>
</dbReference>
<comment type="caution">
    <text evidence="5">The sequence shown here is derived from an EMBL/GenBank/DDBJ whole genome shotgun (WGS) entry which is preliminary data.</text>
</comment>
<sequence>MGRNGGNVRHVTQSTGAQLHFPDPSSPHKKSAVYLQGSVESVCLARQHLMGFLPLVLMFDIKEDMEVEPQLTLMERGAWRSNSPARLGTGTASASLGKGVQLVPALRDWTSWPQPVWGSPAWASVLPVGGAPLPPASSSPPSEAQRAPCSPCAQPRPQRHAPSSPALWAGPLSTPPSTAGLSSQLMMHPAAQATLRTLLLTGPRATPAAPPPPPGLAPIDTQASSLPDCGKTARSLNGHIKHPCSVYGRMSSTSLADQVLSPSHSDPAQDAGGHCPAEPRSGKSGSDQGSDTFVEVGMPRSPSHSASSGELKQMLASCQTTGGAAIPWSSDRDPTTPHLHSDRLLSDAESSRAESPMADKRAPGSERAAERAAQQSSDRLRLAPQASFISMEAFDYEHKKLLATKAMLKKPVVTEVRTPTNTWSGLGFSKSMPAEAIKELRRANHVPYKPTMSTTYEDSPLPLSNTLEGVAGAAGSDSDNWRDRNGGDLRGHSEFAASVGSPKRKQTKSVELYLSSSNYMDCVSSAMGSNGCSLSSSAKGSDLPELFSKLGLGKYTDVFQQQEIDLQTFLTLTDPDLKELGITTFGARRKMLLAISELNKNRRKLFEAPNIRSSFLEGGASGRLSRQFHSDMASVSGRW</sequence>
<dbReference type="FunFam" id="1.10.150.50:FF:000025">
    <property type="entry name" value="Ankyrin repeat and sterile alpha motif domain-containing 6"/>
    <property type="match status" value="1"/>
</dbReference>
<dbReference type="PANTHER" id="PTHR10627:SF78">
    <property type="entry name" value="PROTEIN BICAUDAL C HOMOLOG 1"/>
    <property type="match status" value="1"/>
</dbReference>
<evidence type="ECO:0000259" key="4">
    <source>
        <dbReference type="PROSITE" id="PS50105"/>
    </source>
</evidence>
<dbReference type="Gene3D" id="3.30.310.270">
    <property type="match status" value="1"/>
</dbReference>
<dbReference type="Pfam" id="PF00013">
    <property type="entry name" value="KH_1"/>
    <property type="match status" value="1"/>
</dbReference>
<keyword evidence="2" id="KW-0694">RNA-binding</keyword>
<dbReference type="InterPro" id="IPR036612">
    <property type="entry name" value="KH_dom_type_1_sf"/>
</dbReference>
<dbReference type="SUPFAM" id="SSF54791">
    <property type="entry name" value="Eukaryotic type KH-domain (KH-domain type I)"/>
    <property type="match status" value="1"/>
</dbReference>
<keyword evidence="1" id="KW-0677">Repeat</keyword>
<gene>
    <name evidence="5" type="ORF">ANANG_G00306850</name>
</gene>
<dbReference type="GO" id="GO:0005737">
    <property type="term" value="C:cytoplasm"/>
    <property type="evidence" value="ECO:0007669"/>
    <property type="project" value="TreeGrafter"/>
</dbReference>
<dbReference type="InterPro" id="IPR004088">
    <property type="entry name" value="KH_dom_type_1"/>
</dbReference>
<feature type="domain" description="SAM" evidence="4">
    <location>
        <begin position="538"/>
        <end position="601"/>
    </location>
</feature>
<dbReference type="EMBL" id="JAFIRN010000018">
    <property type="protein sequence ID" value="KAG5831729.1"/>
    <property type="molecule type" value="Genomic_DNA"/>
</dbReference>
<accession>A0A9D3LLK0</accession>
<keyword evidence="6" id="KW-1185">Reference proteome</keyword>
<feature type="compositionally biased region" description="Basic and acidic residues" evidence="3">
    <location>
        <begin position="330"/>
        <end position="370"/>
    </location>
</feature>
<feature type="region of interest" description="Disordered" evidence="3">
    <location>
        <begin position="1"/>
        <end position="26"/>
    </location>
</feature>
<dbReference type="Proteomes" id="UP001044222">
    <property type="component" value="Chromosome 18"/>
</dbReference>
<dbReference type="InterPro" id="IPR037974">
    <property type="entry name" value="BICC1_SAM_dom"/>
</dbReference>
<reference evidence="5" key="1">
    <citation type="submission" date="2021-01" db="EMBL/GenBank/DDBJ databases">
        <title>A chromosome-scale assembly of European eel, Anguilla anguilla.</title>
        <authorList>
            <person name="Henkel C."/>
            <person name="Jong-Raadsen S.A."/>
            <person name="Dufour S."/>
            <person name="Weltzien F.-A."/>
            <person name="Palstra A.P."/>
            <person name="Pelster B."/>
            <person name="Spaink H.P."/>
            <person name="Van Den Thillart G.E."/>
            <person name="Jansen H."/>
            <person name="Zahm M."/>
            <person name="Klopp C."/>
            <person name="Cedric C."/>
            <person name="Louis A."/>
            <person name="Berthelot C."/>
            <person name="Parey E."/>
            <person name="Roest Crollius H."/>
            <person name="Montfort J."/>
            <person name="Robinson-Rechavi M."/>
            <person name="Bucao C."/>
            <person name="Bouchez O."/>
            <person name="Gislard M."/>
            <person name="Lluch J."/>
            <person name="Milhes M."/>
            <person name="Lampietro C."/>
            <person name="Lopez Roques C."/>
            <person name="Donnadieu C."/>
            <person name="Braasch I."/>
            <person name="Desvignes T."/>
            <person name="Postlethwait J."/>
            <person name="Bobe J."/>
            <person name="Guiguen Y."/>
            <person name="Dirks R."/>
        </authorList>
    </citation>
    <scope>NUCLEOTIDE SEQUENCE</scope>
    <source>
        <strain evidence="5">Tag_6206</strain>
        <tissue evidence="5">Liver</tissue>
    </source>
</reference>
<evidence type="ECO:0000256" key="3">
    <source>
        <dbReference type="SAM" id="MobiDB-lite"/>
    </source>
</evidence>
<protein>
    <recommendedName>
        <fullName evidence="4">SAM domain-containing protein</fullName>
    </recommendedName>
</protein>
<dbReference type="PANTHER" id="PTHR10627">
    <property type="entry name" value="SCP160"/>
    <property type="match status" value="1"/>
</dbReference>
<evidence type="ECO:0000313" key="5">
    <source>
        <dbReference type="EMBL" id="KAG5831729.1"/>
    </source>
</evidence>
<feature type="compositionally biased region" description="Polar residues" evidence="3">
    <location>
        <begin position="302"/>
        <end position="322"/>
    </location>
</feature>
<dbReference type="InterPro" id="IPR001660">
    <property type="entry name" value="SAM"/>
</dbReference>
<evidence type="ECO:0000313" key="6">
    <source>
        <dbReference type="Proteomes" id="UP001044222"/>
    </source>
</evidence>
<dbReference type="SMART" id="SM00454">
    <property type="entry name" value="SAM"/>
    <property type="match status" value="1"/>
</dbReference>
<dbReference type="Pfam" id="PF00536">
    <property type="entry name" value="SAM_1"/>
    <property type="match status" value="1"/>
</dbReference>
<dbReference type="PROSITE" id="PS50084">
    <property type="entry name" value="KH_TYPE_1"/>
    <property type="match status" value="1"/>
</dbReference>
<dbReference type="Gene3D" id="1.10.150.50">
    <property type="entry name" value="Transcription Factor, Ets-1"/>
    <property type="match status" value="1"/>
</dbReference>
<feature type="compositionally biased region" description="Polar residues" evidence="3">
    <location>
        <begin position="255"/>
        <end position="266"/>
    </location>
</feature>
<dbReference type="GO" id="GO:0003723">
    <property type="term" value="F:RNA binding"/>
    <property type="evidence" value="ECO:0007669"/>
    <property type="project" value="UniProtKB-UniRule"/>
</dbReference>
<organism evidence="5 6">
    <name type="scientific">Anguilla anguilla</name>
    <name type="common">European freshwater eel</name>
    <name type="synonym">Muraena anguilla</name>
    <dbReference type="NCBI Taxonomy" id="7936"/>
    <lineage>
        <taxon>Eukaryota</taxon>
        <taxon>Metazoa</taxon>
        <taxon>Chordata</taxon>
        <taxon>Craniata</taxon>
        <taxon>Vertebrata</taxon>
        <taxon>Euteleostomi</taxon>
        <taxon>Actinopterygii</taxon>
        <taxon>Neopterygii</taxon>
        <taxon>Teleostei</taxon>
        <taxon>Anguilliformes</taxon>
        <taxon>Anguillidae</taxon>
        <taxon>Anguilla</taxon>
    </lineage>
</organism>
<feature type="region of interest" description="Disordered" evidence="3">
    <location>
        <begin position="255"/>
        <end position="379"/>
    </location>
</feature>
<dbReference type="AlphaFoldDB" id="A0A9D3LLK0"/>
<feature type="region of interest" description="Disordered" evidence="3">
    <location>
        <begin position="202"/>
        <end position="225"/>
    </location>
</feature>
<evidence type="ECO:0000256" key="1">
    <source>
        <dbReference type="ARBA" id="ARBA00022737"/>
    </source>
</evidence>
<feature type="region of interest" description="Disordered" evidence="3">
    <location>
        <begin position="133"/>
        <end position="182"/>
    </location>
</feature>
<dbReference type="PROSITE" id="PS50105">
    <property type="entry name" value="SAM_DOMAIN"/>
    <property type="match status" value="1"/>
</dbReference>
<evidence type="ECO:0000256" key="2">
    <source>
        <dbReference type="PROSITE-ProRule" id="PRU00117"/>
    </source>
</evidence>
<proteinExistence type="predicted"/>
<dbReference type="SUPFAM" id="SSF47769">
    <property type="entry name" value="SAM/Pointed domain"/>
    <property type="match status" value="1"/>
</dbReference>
<dbReference type="CDD" id="cd09520">
    <property type="entry name" value="SAM_BICC1"/>
    <property type="match status" value="1"/>
</dbReference>